<evidence type="ECO:0000256" key="9">
    <source>
        <dbReference type="ARBA" id="ARBA00049893"/>
    </source>
</evidence>
<dbReference type="SUPFAM" id="SSF64438">
    <property type="entry name" value="CNF1/YfiH-like putative cysteine hydrolases"/>
    <property type="match status" value="1"/>
</dbReference>
<evidence type="ECO:0000256" key="6">
    <source>
        <dbReference type="ARBA" id="ARBA00022833"/>
    </source>
</evidence>
<evidence type="ECO:0000256" key="8">
    <source>
        <dbReference type="ARBA" id="ARBA00048968"/>
    </source>
</evidence>
<evidence type="ECO:0000256" key="5">
    <source>
        <dbReference type="ARBA" id="ARBA00022801"/>
    </source>
</evidence>
<keyword evidence="3" id="KW-0808">Transferase</keyword>
<evidence type="ECO:0000256" key="3">
    <source>
        <dbReference type="ARBA" id="ARBA00022679"/>
    </source>
</evidence>
<protein>
    <recommendedName>
        <fullName evidence="10">Purine nucleoside phosphorylase</fullName>
    </recommendedName>
</protein>
<name>A0ABY9EC94_9GAMM</name>
<comment type="catalytic activity">
    <reaction evidence="1">
        <text>inosine + phosphate = alpha-D-ribose 1-phosphate + hypoxanthine</text>
        <dbReference type="Rhea" id="RHEA:27646"/>
        <dbReference type="ChEBI" id="CHEBI:17368"/>
        <dbReference type="ChEBI" id="CHEBI:17596"/>
        <dbReference type="ChEBI" id="CHEBI:43474"/>
        <dbReference type="ChEBI" id="CHEBI:57720"/>
        <dbReference type="EC" id="2.4.2.1"/>
    </reaction>
    <physiologicalReaction direction="left-to-right" evidence="1">
        <dbReference type="Rhea" id="RHEA:27647"/>
    </physiologicalReaction>
</comment>
<evidence type="ECO:0000256" key="2">
    <source>
        <dbReference type="ARBA" id="ARBA00007353"/>
    </source>
</evidence>
<dbReference type="Pfam" id="PF02578">
    <property type="entry name" value="Cu-oxidase_4"/>
    <property type="match status" value="1"/>
</dbReference>
<dbReference type="CDD" id="cd16833">
    <property type="entry name" value="YfiH"/>
    <property type="match status" value="1"/>
</dbReference>
<organism evidence="11 12">
    <name type="scientific">Microbulbifer spongiae</name>
    <dbReference type="NCBI Taxonomy" id="2944933"/>
    <lineage>
        <taxon>Bacteria</taxon>
        <taxon>Pseudomonadati</taxon>
        <taxon>Pseudomonadota</taxon>
        <taxon>Gammaproteobacteria</taxon>
        <taxon>Cellvibrionales</taxon>
        <taxon>Microbulbiferaceae</taxon>
        <taxon>Microbulbifer</taxon>
    </lineage>
</organism>
<dbReference type="Proteomes" id="UP001321520">
    <property type="component" value="Chromosome"/>
</dbReference>
<keyword evidence="4" id="KW-0479">Metal-binding</keyword>
<accession>A0ABY9EC94</accession>
<evidence type="ECO:0000256" key="7">
    <source>
        <dbReference type="ARBA" id="ARBA00047989"/>
    </source>
</evidence>
<keyword evidence="5" id="KW-0378">Hydrolase</keyword>
<evidence type="ECO:0000256" key="1">
    <source>
        <dbReference type="ARBA" id="ARBA00000553"/>
    </source>
</evidence>
<dbReference type="EMBL" id="CP098023">
    <property type="protein sequence ID" value="WKD50262.1"/>
    <property type="molecule type" value="Genomic_DNA"/>
</dbReference>
<evidence type="ECO:0000256" key="10">
    <source>
        <dbReference type="RuleBase" id="RU361274"/>
    </source>
</evidence>
<comment type="similarity">
    <text evidence="2 10">Belongs to the purine nucleoside phosphorylase YfiH/LACC1 family.</text>
</comment>
<gene>
    <name evidence="11" type="primary">pgeF</name>
    <name evidence="11" type="ORF">M8T91_02175</name>
</gene>
<reference evidence="11 12" key="1">
    <citation type="submission" date="2022-05" db="EMBL/GenBank/DDBJ databases">
        <title>Microbulbifer sp. nov., isolated from sponge.</title>
        <authorList>
            <person name="Gao L."/>
        </authorList>
    </citation>
    <scope>NUCLEOTIDE SEQUENCE [LARGE SCALE GENOMIC DNA]</scope>
    <source>
        <strain evidence="11 12">MI-G</strain>
    </source>
</reference>
<sequence>MPRGHYLIPSWPAAPSVRAVTSLRSGGHSSGAFASFNLATHVGDEESAVAANRRQLCDEMQLPAVPQWLEQIHSDRIVEARNDALVRTADASFSLRTGTVCAVLTADCLPVLVCDKAGTRVAAAHAGWRGLANGVLRNTVIALDCDPADLLVWLGPAIGPDAFETGVEVLEAFFGNAQSVAHTRAIAQCFRPHRQKPLHFLADIYALARAELMALGVEAVYAGTYCTVTEPDQFFSYRREKTTGRMATLIWLADHPR</sequence>
<comment type="catalytic activity">
    <reaction evidence="9">
        <text>S-methyl-5'-thioadenosine + phosphate = 5-(methylsulfanyl)-alpha-D-ribose 1-phosphate + adenine</text>
        <dbReference type="Rhea" id="RHEA:11852"/>
        <dbReference type="ChEBI" id="CHEBI:16708"/>
        <dbReference type="ChEBI" id="CHEBI:17509"/>
        <dbReference type="ChEBI" id="CHEBI:43474"/>
        <dbReference type="ChEBI" id="CHEBI:58533"/>
        <dbReference type="EC" id="2.4.2.28"/>
    </reaction>
    <physiologicalReaction direction="left-to-right" evidence="9">
        <dbReference type="Rhea" id="RHEA:11853"/>
    </physiologicalReaction>
</comment>
<comment type="catalytic activity">
    <reaction evidence="7">
        <text>adenosine + H2O + H(+) = inosine + NH4(+)</text>
        <dbReference type="Rhea" id="RHEA:24408"/>
        <dbReference type="ChEBI" id="CHEBI:15377"/>
        <dbReference type="ChEBI" id="CHEBI:15378"/>
        <dbReference type="ChEBI" id="CHEBI:16335"/>
        <dbReference type="ChEBI" id="CHEBI:17596"/>
        <dbReference type="ChEBI" id="CHEBI:28938"/>
        <dbReference type="EC" id="3.5.4.4"/>
    </reaction>
    <physiologicalReaction direction="left-to-right" evidence="7">
        <dbReference type="Rhea" id="RHEA:24409"/>
    </physiologicalReaction>
</comment>
<dbReference type="InterPro" id="IPR003730">
    <property type="entry name" value="Cu_polyphenol_OxRdtase"/>
</dbReference>
<keyword evidence="12" id="KW-1185">Reference proteome</keyword>
<dbReference type="Gene3D" id="3.60.140.10">
    <property type="entry name" value="CNF1/YfiH-like putative cysteine hydrolases"/>
    <property type="match status" value="1"/>
</dbReference>
<evidence type="ECO:0000313" key="12">
    <source>
        <dbReference type="Proteomes" id="UP001321520"/>
    </source>
</evidence>
<proteinExistence type="inferred from homology"/>
<comment type="catalytic activity">
    <reaction evidence="8">
        <text>adenosine + phosphate = alpha-D-ribose 1-phosphate + adenine</text>
        <dbReference type="Rhea" id="RHEA:27642"/>
        <dbReference type="ChEBI" id="CHEBI:16335"/>
        <dbReference type="ChEBI" id="CHEBI:16708"/>
        <dbReference type="ChEBI" id="CHEBI:43474"/>
        <dbReference type="ChEBI" id="CHEBI:57720"/>
        <dbReference type="EC" id="2.4.2.1"/>
    </reaction>
    <physiologicalReaction direction="left-to-right" evidence="8">
        <dbReference type="Rhea" id="RHEA:27643"/>
    </physiologicalReaction>
</comment>
<dbReference type="InterPro" id="IPR011324">
    <property type="entry name" value="Cytotoxic_necrot_fac-like_cat"/>
</dbReference>
<dbReference type="InterPro" id="IPR038371">
    <property type="entry name" value="Cu_polyphenol_OxRdtase_sf"/>
</dbReference>
<dbReference type="RefSeq" id="WP_301416391.1">
    <property type="nucleotide sequence ID" value="NZ_CP098023.1"/>
</dbReference>
<keyword evidence="6" id="KW-0862">Zinc</keyword>
<evidence type="ECO:0000313" key="11">
    <source>
        <dbReference type="EMBL" id="WKD50262.1"/>
    </source>
</evidence>
<dbReference type="PANTHER" id="PTHR30616">
    <property type="entry name" value="UNCHARACTERIZED PROTEIN YFIH"/>
    <property type="match status" value="1"/>
</dbReference>
<dbReference type="PANTHER" id="PTHR30616:SF2">
    <property type="entry name" value="PURINE NUCLEOSIDE PHOSPHORYLASE LACC1"/>
    <property type="match status" value="1"/>
</dbReference>
<dbReference type="NCBIfam" id="TIGR00726">
    <property type="entry name" value="peptidoglycan editing factor PgeF"/>
    <property type="match status" value="1"/>
</dbReference>
<evidence type="ECO:0000256" key="4">
    <source>
        <dbReference type="ARBA" id="ARBA00022723"/>
    </source>
</evidence>